<sequence>MHVSSYETEKASLLEGVKTGRESLKTAEKALTEVLRRPQVSFIPVGRYAHSSVLVGDKLYFFGGMNNDLKCLNEVFYLDVSRPFKTAVPPWVDLTQNAEIPFKSCWATVSLNAKEQIIYLFGGFMDNSTDQDAFVSSIYTFGFNTLRWNIPNIRGILPERRRKMKSIIDVNTGKIYIFGGQAIGATVITLFNDMVILNTVESSWLNNPPVNSPSIRTGYTATLLTSGIIAYIGGMEMVEVNTTRLVDIRQIYLYDTNSLTWSEKVGINIICFTIPN</sequence>
<keyword evidence="2" id="KW-0677">Repeat</keyword>
<evidence type="ECO:0000313" key="5">
    <source>
        <dbReference type="Proteomes" id="UP001153678"/>
    </source>
</evidence>
<comment type="caution">
    <text evidence="4">The sequence shown here is derived from an EMBL/GenBank/DDBJ whole genome shotgun (WGS) entry which is preliminary data.</text>
</comment>
<keyword evidence="5" id="KW-1185">Reference proteome</keyword>
<feature type="domain" description="Attractin/MKLN-like beta-propeller" evidence="3">
    <location>
        <begin position="43"/>
        <end position="263"/>
    </location>
</feature>
<evidence type="ECO:0000313" key="4">
    <source>
        <dbReference type="EMBL" id="CAI2163846.1"/>
    </source>
</evidence>
<dbReference type="EMBL" id="CAMKVN010000116">
    <property type="protein sequence ID" value="CAI2163846.1"/>
    <property type="molecule type" value="Genomic_DNA"/>
</dbReference>
<gene>
    <name evidence="4" type="ORF">FWILDA_LOCUS1273</name>
</gene>
<evidence type="ECO:0000256" key="2">
    <source>
        <dbReference type="ARBA" id="ARBA00022737"/>
    </source>
</evidence>
<dbReference type="InterPro" id="IPR056737">
    <property type="entry name" value="Beta-prop_ATRN-MKLN-like"/>
</dbReference>
<dbReference type="AlphaFoldDB" id="A0A9W4SE55"/>
<dbReference type="Proteomes" id="UP001153678">
    <property type="component" value="Unassembled WGS sequence"/>
</dbReference>
<accession>A0A9W4SE55</accession>
<evidence type="ECO:0000259" key="3">
    <source>
        <dbReference type="Pfam" id="PF24981"/>
    </source>
</evidence>
<dbReference type="OrthoDB" id="432528at2759"/>
<dbReference type="PANTHER" id="PTHR46093:SF18">
    <property type="entry name" value="FIBRONECTIN TYPE-III DOMAIN-CONTAINING PROTEIN"/>
    <property type="match status" value="1"/>
</dbReference>
<proteinExistence type="predicted"/>
<evidence type="ECO:0000256" key="1">
    <source>
        <dbReference type="ARBA" id="ARBA00022441"/>
    </source>
</evidence>
<dbReference type="InterPro" id="IPR015915">
    <property type="entry name" value="Kelch-typ_b-propeller"/>
</dbReference>
<dbReference type="SUPFAM" id="SSF117281">
    <property type="entry name" value="Kelch motif"/>
    <property type="match status" value="1"/>
</dbReference>
<dbReference type="PANTHER" id="PTHR46093">
    <property type="entry name" value="ACYL-COA-BINDING DOMAIN-CONTAINING PROTEIN 5"/>
    <property type="match status" value="1"/>
</dbReference>
<dbReference type="Pfam" id="PF24981">
    <property type="entry name" value="Beta-prop_ATRN-LZTR1"/>
    <property type="match status" value="1"/>
</dbReference>
<organism evidence="4 5">
    <name type="scientific">Funneliformis geosporum</name>
    <dbReference type="NCBI Taxonomy" id="1117311"/>
    <lineage>
        <taxon>Eukaryota</taxon>
        <taxon>Fungi</taxon>
        <taxon>Fungi incertae sedis</taxon>
        <taxon>Mucoromycota</taxon>
        <taxon>Glomeromycotina</taxon>
        <taxon>Glomeromycetes</taxon>
        <taxon>Glomerales</taxon>
        <taxon>Glomeraceae</taxon>
        <taxon>Funneliformis</taxon>
    </lineage>
</organism>
<keyword evidence="1" id="KW-0880">Kelch repeat</keyword>
<name>A0A9W4SE55_9GLOM</name>
<protein>
    <submittedName>
        <fullName evidence="4">4819_t:CDS:1</fullName>
    </submittedName>
</protein>
<dbReference type="Gene3D" id="2.120.10.80">
    <property type="entry name" value="Kelch-type beta propeller"/>
    <property type="match status" value="1"/>
</dbReference>
<reference evidence="4" key="1">
    <citation type="submission" date="2022-08" db="EMBL/GenBank/DDBJ databases">
        <authorList>
            <person name="Kallberg Y."/>
            <person name="Tangrot J."/>
            <person name="Rosling A."/>
        </authorList>
    </citation>
    <scope>NUCLEOTIDE SEQUENCE</scope>
    <source>
        <strain evidence="4">Wild A</strain>
    </source>
</reference>